<name>A0A379JKX6_9NOCA</name>
<dbReference type="Pfam" id="PF19054">
    <property type="entry name" value="DUF5753"/>
    <property type="match status" value="1"/>
</dbReference>
<evidence type="ECO:0000313" key="2">
    <source>
        <dbReference type="EMBL" id="SUD49299.1"/>
    </source>
</evidence>
<keyword evidence="3" id="KW-1185">Reference proteome</keyword>
<sequence>MAQSPTRSTKCQEGVVIKAEAVGGHTVGGNGPQEKPAPVRRLGVKVGRPGLGRTDTHLALEQAATVVRSYAPGVVPELLQTAGYAHAVAAIARPASTAQIQQQVELLMRRQHLLDRPAPLKLWVAIEEAVLRRPFGGTEVWRDQLDHLTRMANRDNVTVQIVPDHVGGPAISTVPFTIFRFERPDVGDVVHLHHATGTQFLDDRTDLDAYHVIWDRLSVHAMPPEYTGELLTALTAQRPATALPSATIQRV</sequence>
<organism evidence="2 3">
    <name type="scientific">Nocardia otitidiscaviarum</name>
    <dbReference type="NCBI Taxonomy" id="1823"/>
    <lineage>
        <taxon>Bacteria</taxon>
        <taxon>Bacillati</taxon>
        <taxon>Actinomycetota</taxon>
        <taxon>Actinomycetes</taxon>
        <taxon>Mycobacteriales</taxon>
        <taxon>Nocardiaceae</taxon>
        <taxon>Nocardia</taxon>
    </lineage>
</organism>
<dbReference type="Proteomes" id="UP000255467">
    <property type="component" value="Unassembled WGS sequence"/>
</dbReference>
<dbReference type="STRING" id="1406858.GCA_000710895_06880"/>
<accession>A0A379JKX6</accession>
<feature type="domain" description="DUF5753" evidence="1">
    <location>
        <begin position="56"/>
        <end position="232"/>
    </location>
</feature>
<dbReference type="EMBL" id="UGRY01000007">
    <property type="protein sequence ID" value="SUD49299.1"/>
    <property type="molecule type" value="Genomic_DNA"/>
</dbReference>
<reference evidence="2 3" key="1">
    <citation type="submission" date="2018-06" db="EMBL/GenBank/DDBJ databases">
        <authorList>
            <consortium name="Pathogen Informatics"/>
            <person name="Doyle S."/>
        </authorList>
    </citation>
    <scope>NUCLEOTIDE SEQUENCE [LARGE SCALE GENOMIC DNA]</scope>
    <source>
        <strain evidence="2 3">NCTC1934</strain>
    </source>
</reference>
<evidence type="ECO:0000313" key="3">
    <source>
        <dbReference type="Proteomes" id="UP000255467"/>
    </source>
</evidence>
<protein>
    <recommendedName>
        <fullName evidence="1">DUF5753 domain-containing protein</fullName>
    </recommendedName>
</protein>
<evidence type="ECO:0000259" key="1">
    <source>
        <dbReference type="Pfam" id="PF19054"/>
    </source>
</evidence>
<proteinExistence type="predicted"/>
<dbReference type="InterPro" id="IPR043917">
    <property type="entry name" value="DUF5753"/>
</dbReference>
<dbReference type="AlphaFoldDB" id="A0A379JKX6"/>
<gene>
    <name evidence="2" type="ORF">NCTC1934_06651</name>
</gene>